<feature type="binding site" evidence="2">
    <location>
        <begin position="25"/>
        <end position="28"/>
    </location>
    <ligand>
        <name>substrate</name>
    </ligand>
</feature>
<dbReference type="InterPro" id="IPR020672">
    <property type="entry name" value="Ribose5P_isomerase_typA_subgr"/>
</dbReference>
<dbReference type="EMBL" id="JBBAXC010000009">
    <property type="protein sequence ID" value="MEI5907807.1"/>
    <property type="molecule type" value="Genomic_DNA"/>
</dbReference>
<sequence>MNQKQLAGEKAVEFVKDGMIVGLGTGSTVYWTIKLLGEKVMDDSLQIKVICTSVETAALASKYNMDVVGFSDINSIDITIDGADEIDPNFNLIKGGGGALFREKIVAVSSNYNIIVADESKIVSKLGKFPLPIEVLPFGWEGTLKRINQVGATSKLRLHNNKKPFVTDNGNYIVDCDFKAIDHPKSLDRKLKLITGVIETGLFIHTTNVVIIGTGHNNLKVISK</sequence>
<comment type="catalytic activity">
    <reaction evidence="2">
        <text>aldehydo-D-ribose 5-phosphate = D-ribulose 5-phosphate</text>
        <dbReference type="Rhea" id="RHEA:14657"/>
        <dbReference type="ChEBI" id="CHEBI:58121"/>
        <dbReference type="ChEBI" id="CHEBI:58273"/>
        <dbReference type="EC" id="5.3.1.6"/>
    </reaction>
</comment>
<dbReference type="Gene3D" id="3.40.50.1360">
    <property type="match status" value="1"/>
</dbReference>
<dbReference type="PANTHER" id="PTHR11934:SF0">
    <property type="entry name" value="RIBOSE-5-PHOSPHATE ISOMERASE"/>
    <property type="match status" value="1"/>
</dbReference>
<gene>
    <name evidence="2 3" type="primary">rpiA</name>
    <name evidence="3" type="ORF">WAK64_12160</name>
</gene>
<evidence type="ECO:0000256" key="1">
    <source>
        <dbReference type="ARBA" id="ARBA00023235"/>
    </source>
</evidence>
<keyword evidence="1 2" id="KW-0413">Isomerase</keyword>
<dbReference type="SUPFAM" id="SSF100950">
    <property type="entry name" value="NagB/RpiA/CoA transferase-like"/>
    <property type="match status" value="1"/>
</dbReference>
<comment type="pathway">
    <text evidence="2">Carbohydrate degradation; pentose phosphate pathway; D-ribose 5-phosphate from D-ribulose 5-phosphate (non-oxidative stage): step 1/1.</text>
</comment>
<dbReference type="Pfam" id="PF06026">
    <property type="entry name" value="Rib_5-P_isom_A"/>
    <property type="match status" value="1"/>
</dbReference>
<comment type="function">
    <text evidence="2">Catalyzes the reversible conversion of ribose-5-phosphate to ribulose 5-phosphate.</text>
</comment>
<feature type="binding site" evidence="2">
    <location>
        <position position="121"/>
    </location>
    <ligand>
        <name>substrate</name>
    </ligand>
</feature>
<feature type="binding site" evidence="2">
    <location>
        <begin position="81"/>
        <end position="84"/>
    </location>
    <ligand>
        <name>substrate</name>
    </ligand>
</feature>
<dbReference type="InterPro" id="IPR004788">
    <property type="entry name" value="Ribose5P_isomerase_type_A"/>
</dbReference>
<dbReference type="EC" id="5.3.1.6" evidence="2"/>
<name>A0ABU8HEV3_9BACI</name>
<keyword evidence="4" id="KW-1185">Reference proteome</keyword>
<dbReference type="RefSeq" id="WP_336587246.1">
    <property type="nucleotide sequence ID" value="NZ_JBBAXC010000009.1"/>
</dbReference>
<dbReference type="GO" id="GO:0004751">
    <property type="term" value="F:ribose-5-phosphate isomerase activity"/>
    <property type="evidence" value="ECO:0007669"/>
    <property type="project" value="UniProtKB-EC"/>
</dbReference>
<reference evidence="3 4" key="1">
    <citation type="journal article" date="2018" name="J. Microbiol.">
        <title>Bacillus spongiae sp. nov., isolated from sponge of Jeju Island.</title>
        <authorList>
            <person name="Lee G.E."/>
            <person name="Im W.T."/>
            <person name="Park J.S."/>
        </authorList>
    </citation>
    <scope>NUCLEOTIDE SEQUENCE [LARGE SCALE GENOMIC DNA]</scope>
    <source>
        <strain evidence="3 4">135PIL107-10</strain>
    </source>
</reference>
<comment type="subunit">
    <text evidence="2">Homodimer.</text>
</comment>
<feature type="binding site" evidence="2">
    <location>
        <begin position="94"/>
        <end position="97"/>
    </location>
    <ligand>
        <name>substrate</name>
    </ligand>
</feature>
<dbReference type="PANTHER" id="PTHR11934">
    <property type="entry name" value="RIBOSE-5-PHOSPHATE ISOMERASE"/>
    <property type="match status" value="1"/>
</dbReference>
<evidence type="ECO:0000313" key="4">
    <source>
        <dbReference type="Proteomes" id="UP001312865"/>
    </source>
</evidence>
<dbReference type="CDD" id="cd01398">
    <property type="entry name" value="RPI_A"/>
    <property type="match status" value="1"/>
</dbReference>
<dbReference type="NCBIfam" id="TIGR00021">
    <property type="entry name" value="rpiA"/>
    <property type="match status" value="1"/>
</dbReference>
<proteinExistence type="inferred from homology"/>
<evidence type="ECO:0000256" key="2">
    <source>
        <dbReference type="HAMAP-Rule" id="MF_00170"/>
    </source>
</evidence>
<protein>
    <recommendedName>
        <fullName evidence="2">Ribose-5-phosphate isomerase A</fullName>
        <ecNumber evidence="2">5.3.1.6</ecNumber>
    </recommendedName>
    <alternativeName>
        <fullName evidence="2">Phosphoriboisomerase A</fullName>
        <shortName evidence="2">PRI</shortName>
    </alternativeName>
</protein>
<organism evidence="3 4">
    <name type="scientific">Bacillus spongiae</name>
    <dbReference type="NCBI Taxonomy" id="2683610"/>
    <lineage>
        <taxon>Bacteria</taxon>
        <taxon>Bacillati</taxon>
        <taxon>Bacillota</taxon>
        <taxon>Bacilli</taxon>
        <taxon>Bacillales</taxon>
        <taxon>Bacillaceae</taxon>
        <taxon>Bacillus</taxon>
    </lineage>
</organism>
<dbReference type="Gene3D" id="3.30.70.260">
    <property type="match status" value="1"/>
</dbReference>
<evidence type="ECO:0000313" key="3">
    <source>
        <dbReference type="EMBL" id="MEI5907807.1"/>
    </source>
</evidence>
<comment type="caution">
    <text evidence="3">The sequence shown here is derived from an EMBL/GenBank/DDBJ whole genome shotgun (WGS) entry which is preliminary data.</text>
</comment>
<dbReference type="Proteomes" id="UP001312865">
    <property type="component" value="Unassembled WGS sequence"/>
</dbReference>
<dbReference type="SUPFAM" id="SSF75445">
    <property type="entry name" value="D-ribose-5-phosphate isomerase (RpiA), lid domain"/>
    <property type="match status" value="1"/>
</dbReference>
<accession>A0ABU8HEV3</accession>
<dbReference type="InterPro" id="IPR037171">
    <property type="entry name" value="NagB/RpiA_transferase-like"/>
</dbReference>
<comment type="similarity">
    <text evidence="2">Belongs to the ribose 5-phosphate isomerase family.</text>
</comment>
<dbReference type="HAMAP" id="MF_00170">
    <property type="entry name" value="Rib_5P_isom_A"/>
    <property type="match status" value="1"/>
</dbReference>
<feature type="active site" description="Proton acceptor" evidence="2">
    <location>
        <position position="103"/>
    </location>
</feature>
<dbReference type="NCBIfam" id="NF001924">
    <property type="entry name" value="PRK00702.1"/>
    <property type="match status" value="1"/>
</dbReference>